<accession>A0A9D4L7T4</accession>
<sequence length="84" mass="9211">MSQSLSSLTHLDTLSIKFDVDSPGLWEALHGLNIKSLSLSDKYGGLKVNYADSMSQLLLSLTHLDTLSICTHDEIPFCGRLSMV</sequence>
<keyword evidence="2" id="KW-1185">Reference proteome</keyword>
<evidence type="ECO:0000313" key="1">
    <source>
        <dbReference type="EMBL" id="KAH3853030.1"/>
    </source>
</evidence>
<evidence type="ECO:0000313" key="2">
    <source>
        <dbReference type="Proteomes" id="UP000828390"/>
    </source>
</evidence>
<dbReference type="Proteomes" id="UP000828390">
    <property type="component" value="Unassembled WGS sequence"/>
</dbReference>
<proteinExistence type="predicted"/>
<organism evidence="1 2">
    <name type="scientific">Dreissena polymorpha</name>
    <name type="common">Zebra mussel</name>
    <name type="synonym">Mytilus polymorpha</name>
    <dbReference type="NCBI Taxonomy" id="45954"/>
    <lineage>
        <taxon>Eukaryota</taxon>
        <taxon>Metazoa</taxon>
        <taxon>Spiralia</taxon>
        <taxon>Lophotrochozoa</taxon>
        <taxon>Mollusca</taxon>
        <taxon>Bivalvia</taxon>
        <taxon>Autobranchia</taxon>
        <taxon>Heteroconchia</taxon>
        <taxon>Euheterodonta</taxon>
        <taxon>Imparidentia</taxon>
        <taxon>Neoheterodontei</taxon>
        <taxon>Myida</taxon>
        <taxon>Dreissenoidea</taxon>
        <taxon>Dreissenidae</taxon>
        <taxon>Dreissena</taxon>
    </lineage>
</organism>
<dbReference type="EMBL" id="JAIWYP010000003">
    <property type="protein sequence ID" value="KAH3853030.1"/>
    <property type="molecule type" value="Genomic_DNA"/>
</dbReference>
<comment type="caution">
    <text evidence="1">The sequence shown here is derived from an EMBL/GenBank/DDBJ whole genome shotgun (WGS) entry which is preliminary data.</text>
</comment>
<gene>
    <name evidence="1" type="ORF">DPMN_095553</name>
</gene>
<dbReference type="AlphaFoldDB" id="A0A9D4L7T4"/>
<protein>
    <submittedName>
        <fullName evidence="1">Uncharacterized protein</fullName>
    </submittedName>
</protein>
<reference evidence="1" key="2">
    <citation type="submission" date="2020-11" db="EMBL/GenBank/DDBJ databases">
        <authorList>
            <person name="McCartney M.A."/>
            <person name="Auch B."/>
            <person name="Kono T."/>
            <person name="Mallez S."/>
            <person name="Becker A."/>
            <person name="Gohl D.M."/>
            <person name="Silverstein K.A.T."/>
            <person name="Koren S."/>
            <person name="Bechman K.B."/>
            <person name="Herman A."/>
            <person name="Abrahante J.E."/>
            <person name="Garbe J."/>
        </authorList>
    </citation>
    <scope>NUCLEOTIDE SEQUENCE</scope>
    <source>
        <strain evidence="1">Duluth1</strain>
        <tissue evidence="1">Whole animal</tissue>
    </source>
</reference>
<reference evidence="1" key="1">
    <citation type="journal article" date="2019" name="bioRxiv">
        <title>The Genome of the Zebra Mussel, Dreissena polymorpha: A Resource for Invasive Species Research.</title>
        <authorList>
            <person name="McCartney M.A."/>
            <person name="Auch B."/>
            <person name="Kono T."/>
            <person name="Mallez S."/>
            <person name="Zhang Y."/>
            <person name="Obille A."/>
            <person name="Becker A."/>
            <person name="Abrahante J.E."/>
            <person name="Garbe J."/>
            <person name="Badalamenti J.P."/>
            <person name="Herman A."/>
            <person name="Mangelson H."/>
            <person name="Liachko I."/>
            <person name="Sullivan S."/>
            <person name="Sone E.D."/>
            <person name="Koren S."/>
            <person name="Silverstein K.A.T."/>
            <person name="Beckman K.B."/>
            <person name="Gohl D.M."/>
        </authorList>
    </citation>
    <scope>NUCLEOTIDE SEQUENCE</scope>
    <source>
        <strain evidence="1">Duluth1</strain>
        <tissue evidence="1">Whole animal</tissue>
    </source>
</reference>
<name>A0A9D4L7T4_DREPO</name>